<dbReference type="RefSeq" id="WP_124026905.1">
    <property type="nucleotide sequence ID" value="NZ_JBHRSN010000015.1"/>
</dbReference>
<proteinExistence type="predicted"/>
<organism evidence="2 3">
    <name type="scientific">Alteromonas sediminis</name>
    <dbReference type="NCBI Taxonomy" id="2259342"/>
    <lineage>
        <taxon>Bacteria</taxon>
        <taxon>Pseudomonadati</taxon>
        <taxon>Pseudomonadota</taxon>
        <taxon>Gammaproteobacteria</taxon>
        <taxon>Alteromonadales</taxon>
        <taxon>Alteromonadaceae</taxon>
        <taxon>Alteromonas/Salinimonas group</taxon>
        <taxon>Alteromonas</taxon>
    </lineage>
</organism>
<dbReference type="OrthoDB" id="9799565at2"/>
<gene>
    <name evidence="2" type="ORF">DRW07_05505</name>
</gene>
<sequence>MPTQKYYFLTFTFIMSFFMSAVMSLSMLVLASANLADALANWPKAWGVTMLVAFPVSLLVVPCTQKIVSKILSA</sequence>
<keyword evidence="3" id="KW-1185">Reference proteome</keyword>
<keyword evidence="1" id="KW-0812">Transmembrane</keyword>
<feature type="transmembrane region" description="Helical" evidence="1">
    <location>
        <begin position="7"/>
        <end position="33"/>
    </location>
</feature>
<dbReference type="EMBL" id="RPOK01000002">
    <property type="protein sequence ID" value="RPJ67000.1"/>
    <property type="molecule type" value="Genomic_DNA"/>
</dbReference>
<dbReference type="AlphaFoldDB" id="A0A3N5Y1H3"/>
<keyword evidence="1" id="KW-0472">Membrane</keyword>
<keyword evidence="1" id="KW-1133">Transmembrane helix</keyword>
<dbReference type="Proteomes" id="UP000275281">
    <property type="component" value="Unassembled WGS sequence"/>
</dbReference>
<comment type="caution">
    <text evidence="2">The sequence shown here is derived from an EMBL/GenBank/DDBJ whole genome shotgun (WGS) entry which is preliminary data.</text>
</comment>
<reference evidence="2 3" key="1">
    <citation type="submission" date="2018-11" db="EMBL/GenBank/DDBJ databases">
        <authorList>
            <person name="Ye M.-Q."/>
            <person name="Du Z.-J."/>
        </authorList>
    </citation>
    <scope>NUCLEOTIDE SEQUENCE [LARGE SCALE GENOMIC DNA]</scope>
    <source>
        <strain evidence="2 3">U0105</strain>
    </source>
</reference>
<name>A0A3N5Y1H3_9ALTE</name>
<evidence type="ECO:0000313" key="2">
    <source>
        <dbReference type="EMBL" id="RPJ67000.1"/>
    </source>
</evidence>
<evidence type="ECO:0000313" key="3">
    <source>
        <dbReference type="Proteomes" id="UP000275281"/>
    </source>
</evidence>
<feature type="transmembrane region" description="Helical" evidence="1">
    <location>
        <begin position="45"/>
        <end position="64"/>
    </location>
</feature>
<dbReference type="InterPro" id="IPR021529">
    <property type="entry name" value="DUF2798"/>
</dbReference>
<dbReference type="Pfam" id="PF11391">
    <property type="entry name" value="DUF2798"/>
    <property type="match status" value="1"/>
</dbReference>
<accession>A0A3N5Y1H3</accession>
<evidence type="ECO:0000256" key="1">
    <source>
        <dbReference type="SAM" id="Phobius"/>
    </source>
</evidence>
<protein>
    <submittedName>
        <fullName evidence="2">DUF2798 domain-containing protein</fullName>
    </submittedName>
</protein>